<dbReference type="GO" id="GO:0046983">
    <property type="term" value="F:protein dimerization activity"/>
    <property type="evidence" value="ECO:0007669"/>
    <property type="project" value="InterPro"/>
</dbReference>
<accession>A0A6A6N221</accession>
<keyword evidence="9" id="KW-0804">Transcription</keyword>
<dbReference type="EMBL" id="JAAGAX010000003">
    <property type="protein sequence ID" value="KAF2318905.1"/>
    <property type="molecule type" value="Genomic_DNA"/>
</dbReference>
<evidence type="ECO:0000256" key="12">
    <source>
        <dbReference type="SAM" id="Phobius"/>
    </source>
</evidence>
<dbReference type="GO" id="GO:0016020">
    <property type="term" value="C:membrane"/>
    <property type="evidence" value="ECO:0007669"/>
    <property type="project" value="TreeGrafter"/>
</dbReference>
<evidence type="ECO:0000256" key="3">
    <source>
        <dbReference type="ARBA" id="ARBA00004127"/>
    </source>
</evidence>
<dbReference type="InterPro" id="IPR011598">
    <property type="entry name" value="bHLH_dom"/>
</dbReference>
<dbReference type="Pfam" id="PF00010">
    <property type="entry name" value="HLH"/>
    <property type="match status" value="1"/>
</dbReference>
<dbReference type="GO" id="GO:0016192">
    <property type="term" value="P:vesicle-mediated transport"/>
    <property type="evidence" value="ECO:0007669"/>
    <property type="project" value="UniProtKB-ARBA"/>
</dbReference>
<dbReference type="InterPro" id="IPR036638">
    <property type="entry name" value="HLH_DNA-bd_sf"/>
</dbReference>
<gene>
    <name evidence="14" type="ORF">GH714_011577</name>
</gene>
<evidence type="ECO:0000313" key="15">
    <source>
        <dbReference type="Proteomes" id="UP000467840"/>
    </source>
</evidence>
<name>A0A6A6N221_HEVBR</name>
<dbReference type="Proteomes" id="UP000467840">
    <property type="component" value="Chromosome 10"/>
</dbReference>
<keyword evidence="11" id="KW-0175">Coiled coil</keyword>
<reference evidence="14 15" key="1">
    <citation type="journal article" date="2020" name="Mol. Plant">
        <title>The Chromosome-Based Rubber Tree Genome Provides New Insights into Spurge Genome Evolution and Rubber Biosynthesis.</title>
        <authorList>
            <person name="Liu J."/>
            <person name="Shi C."/>
            <person name="Shi C.C."/>
            <person name="Li W."/>
            <person name="Zhang Q.J."/>
            <person name="Zhang Y."/>
            <person name="Li K."/>
            <person name="Lu H.F."/>
            <person name="Shi C."/>
            <person name="Zhu S.T."/>
            <person name="Xiao Z.Y."/>
            <person name="Nan H."/>
            <person name="Yue Y."/>
            <person name="Zhu X.G."/>
            <person name="Wu Y."/>
            <person name="Hong X.N."/>
            <person name="Fan G.Y."/>
            <person name="Tong Y."/>
            <person name="Zhang D."/>
            <person name="Mao C.L."/>
            <person name="Liu Y.L."/>
            <person name="Hao S.J."/>
            <person name="Liu W.Q."/>
            <person name="Lv M.Q."/>
            <person name="Zhang H.B."/>
            <person name="Liu Y."/>
            <person name="Hu-Tang G.R."/>
            <person name="Wang J.P."/>
            <person name="Wang J.H."/>
            <person name="Sun Y.H."/>
            <person name="Ni S.B."/>
            <person name="Chen W.B."/>
            <person name="Zhang X.C."/>
            <person name="Jiao Y.N."/>
            <person name="Eichler E.E."/>
            <person name="Li G.H."/>
            <person name="Liu X."/>
            <person name="Gao L.Z."/>
        </authorList>
    </citation>
    <scope>NUCLEOTIDE SEQUENCE [LARGE SCALE GENOMIC DNA]</scope>
    <source>
        <strain evidence="15">cv. GT1</strain>
        <tissue evidence="14">Leaf</tissue>
    </source>
</reference>
<feature type="transmembrane region" description="Helical" evidence="12">
    <location>
        <begin position="205"/>
        <end position="225"/>
    </location>
</feature>
<feature type="domain" description="BHLH" evidence="13">
    <location>
        <begin position="98"/>
        <end position="149"/>
    </location>
</feature>
<keyword evidence="6 12" id="KW-1133">Transmembrane helix</keyword>
<evidence type="ECO:0000256" key="6">
    <source>
        <dbReference type="ARBA" id="ARBA00022989"/>
    </source>
</evidence>
<evidence type="ECO:0000256" key="5">
    <source>
        <dbReference type="ARBA" id="ARBA00022692"/>
    </source>
</evidence>
<comment type="subcellular location">
    <subcellularLocation>
        <location evidence="3">Endomembrane system</location>
        <topology evidence="3">Multi-pass membrane protein</topology>
    </subcellularLocation>
    <subcellularLocation>
        <location evidence="2">Nucleus</location>
    </subcellularLocation>
</comment>
<feature type="transmembrane region" description="Helical" evidence="12">
    <location>
        <begin position="270"/>
        <end position="288"/>
    </location>
</feature>
<dbReference type="SUPFAM" id="SSF47459">
    <property type="entry name" value="HLH, helix-loop-helix DNA-binding domain"/>
    <property type="match status" value="1"/>
</dbReference>
<dbReference type="GO" id="GO:0005634">
    <property type="term" value="C:nucleus"/>
    <property type="evidence" value="ECO:0007669"/>
    <property type="project" value="UniProtKB-SubCell"/>
</dbReference>
<feature type="transmembrane region" description="Helical" evidence="12">
    <location>
        <begin position="246"/>
        <end position="264"/>
    </location>
</feature>
<keyword evidence="15" id="KW-1185">Reference proteome</keyword>
<dbReference type="AlphaFoldDB" id="A0A6A6N221"/>
<feature type="coiled-coil region" evidence="11">
    <location>
        <begin position="139"/>
        <end position="173"/>
    </location>
</feature>
<keyword evidence="5 12" id="KW-0812">Transmembrane</keyword>
<evidence type="ECO:0000256" key="7">
    <source>
        <dbReference type="ARBA" id="ARBA00023015"/>
    </source>
</evidence>
<dbReference type="PANTHER" id="PTHR12859:SF3">
    <property type="entry name" value="PRA1 FAMILY PROTEIN"/>
    <property type="match status" value="1"/>
</dbReference>
<evidence type="ECO:0000256" key="10">
    <source>
        <dbReference type="ARBA" id="ARBA00023242"/>
    </source>
</evidence>
<dbReference type="PROSITE" id="PS50888">
    <property type="entry name" value="BHLH"/>
    <property type="match status" value="1"/>
</dbReference>
<sequence>MISTESAIPVGNSIRSSLISRANERVEIGGETHEEEVSSSLGLGLQRGCFEEKRRKKIQLERGSQSCELDVEVDVLQNGMDSVKDLCSKKRARLESSSGLGTKACREKMRRDMLNERFTELYSILEPGISQNSNKVAILRHATHHLNHLRLEAKELKDKNKLLQETINSLKNYAVRFRARFLGPVLDGVTGVHATHARSRGVACLTRPMAILAAVLTALSIAFLNDRPVIRGRPSSKKSVYICGKPRGVFVFLFSAASFILWFTSGTLMFVLWAFGISLLVTVLHASVRTPNLKARLNTFREEFRAVWRNYSEL</sequence>
<protein>
    <recommendedName>
        <fullName evidence="13">BHLH domain-containing protein</fullName>
    </recommendedName>
</protein>
<dbReference type="Pfam" id="PF03208">
    <property type="entry name" value="PRA1"/>
    <property type="match status" value="1"/>
</dbReference>
<evidence type="ECO:0000256" key="2">
    <source>
        <dbReference type="ARBA" id="ARBA00004123"/>
    </source>
</evidence>
<evidence type="ECO:0000259" key="13">
    <source>
        <dbReference type="PROSITE" id="PS50888"/>
    </source>
</evidence>
<dbReference type="SMART" id="SM00353">
    <property type="entry name" value="HLH"/>
    <property type="match status" value="1"/>
</dbReference>
<dbReference type="GO" id="GO:0005783">
    <property type="term" value="C:endoplasmic reticulum"/>
    <property type="evidence" value="ECO:0007669"/>
    <property type="project" value="UniProtKB-ARBA"/>
</dbReference>
<evidence type="ECO:0000313" key="14">
    <source>
        <dbReference type="EMBL" id="KAF2318905.1"/>
    </source>
</evidence>
<dbReference type="PANTHER" id="PTHR12859">
    <property type="entry name" value="PRA1 PROTEIN"/>
    <property type="match status" value="1"/>
</dbReference>
<keyword evidence="10" id="KW-0539">Nucleus</keyword>
<evidence type="ECO:0000256" key="8">
    <source>
        <dbReference type="ARBA" id="ARBA00023136"/>
    </source>
</evidence>
<comment type="caution">
    <text evidence="14">The sequence shown here is derived from an EMBL/GenBank/DDBJ whole genome shotgun (WGS) entry which is preliminary data.</text>
</comment>
<evidence type="ECO:0000256" key="11">
    <source>
        <dbReference type="SAM" id="Coils"/>
    </source>
</evidence>
<keyword evidence="8 12" id="KW-0472">Membrane</keyword>
<dbReference type="InterPro" id="IPR004895">
    <property type="entry name" value="Prenylated_rab_accept_PRA1"/>
</dbReference>
<organism evidence="14 15">
    <name type="scientific">Hevea brasiliensis</name>
    <name type="common">Para rubber tree</name>
    <name type="synonym">Siphonia brasiliensis</name>
    <dbReference type="NCBI Taxonomy" id="3981"/>
    <lineage>
        <taxon>Eukaryota</taxon>
        <taxon>Viridiplantae</taxon>
        <taxon>Streptophyta</taxon>
        <taxon>Embryophyta</taxon>
        <taxon>Tracheophyta</taxon>
        <taxon>Spermatophyta</taxon>
        <taxon>Magnoliopsida</taxon>
        <taxon>eudicotyledons</taxon>
        <taxon>Gunneridae</taxon>
        <taxon>Pentapetalae</taxon>
        <taxon>rosids</taxon>
        <taxon>fabids</taxon>
        <taxon>Malpighiales</taxon>
        <taxon>Euphorbiaceae</taxon>
        <taxon>Crotonoideae</taxon>
        <taxon>Micrandreae</taxon>
        <taxon>Hevea</taxon>
    </lineage>
</organism>
<evidence type="ECO:0000256" key="1">
    <source>
        <dbReference type="ARBA" id="ARBA00002501"/>
    </source>
</evidence>
<keyword evidence="7" id="KW-0805">Transcription regulation</keyword>
<comment type="function">
    <text evidence="1">May be involved in both secretory and endocytic intracellular trafficking in the endosomal/prevacuolar compartments.</text>
</comment>
<evidence type="ECO:0000256" key="9">
    <source>
        <dbReference type="ARBA" id="ARBA00023163"/>
    </source>
</evidence>
<proteinExistence type="inferred from homology"/>
<dbReference type="Gene3D" id="4.10.280.10">
    <property type="entry name" value="Helix-loop-helix DNA-binding domain"/>
    <property type="match status" value="1"/>
</dbReference>
<comment type="similarity">
    <text evidence="4">Belongs to the PRA1 family.</text>
</comment>
<evidence type="ECO:0000256" key="4">
    <source>
        <dbReference type="ARBA" id="ARBA00006483"/>
    </source>
</evidence>